<dbReference type="EMBL" id="PPTX01000021">
    <property type="protein sequence ID" value="RDB76722.1"/>
    <property type="molecule type" value="Genomic_DNA"/>
</dbReference>
<dbReference type="PRINTS" id="PR00038">
    <property type="entry name" value="HTHLUXR"/>
</dbReference>
<feature type="signal peptide" evidence="6">
    <location>
        <begin position="1"/>
        <end position="29"/>
    </location>
</feature>
<keyword evidence="5" id="KW-1133">Transmembrane helix</keyword>
<dbReference type="SMART" id="SM00421">
    <property type="entry name" value="HTH_LUXR"/>
    <property type="match status" value="2"/>
</dbReference>
<dbReference type="CDD" id="cd06170">
    <property type="entry name" value="LuxR_C_like"/>
    <property type="match status" value="2"/>
</dbReference>
<feature type="region of interest" description="Disordered" evidence="4">
    <location>
        <begin position="371"/>
        <end position="398"/>
    </location>
</feature>
<feature type="transmembrane region" description="Helical" evidence="5">
    <location>
        <begin position="128"/>
        <end position="146"/>
    </location>
</feature>
<dbReference type="SUPFAM" id="SSF46894">
    <property type="entry name" value="C-terminal effector domain of the bipartite response regulators"/>
    <property type="match status" value="2"/>
</dbReference>
<dbReference type="PANTHER" id="PTHR44688:SF16">
    <property type="entry name" value="DNA-BINDING TRANSCRIPTIONAL ACTIVATOR DEVR_DOSR"/>
    <property type="match status" value="1"/>
</dbReference>
<dbReference type="Gene3D" id="1.10.10.10">
    <property type="entry name" value="Winged helix-like DNA-binding domain superfamily/Winged helix DNA-binding domain"/>
    <property type="match status" value="2"/>
</dbReference>
<feature type="transmembrane region" description="Helical" evidence="5">
    <location>
        <begin position="346"/>
        <end position="366"/>
    </location>
</feature>
<evidence type="ECO:0000313" key="9">
    <source>
        <dbReference type="Proteomes" id="UP000253752"/>
    </source>
</evidence>
<organism evidence="8 9">
    <name type="scientific">Eggerthella lenta</name>
    <name type="common">Eubacterium lentum</name>
    <dbReference type="NCBI Taxonomy" id="84112"/>
    <lineage>
        <taxon>Bacteria</taxon>
        <taxon>Bacillati</taxon>
        <taxon>Actinomycetota</taxon>
        <taxon>Coriobacteriia</taxon>
        <taxon>Eggerthellales</taxon>
        <taxon>Eggerthellaceae</taxon>
        <taxon>Eggerthella</taxon>
    </lineage>
</organism>
<dbReference type="GeneID" id="69509653"/>
<feature type="transmembrane region" description="Helical" evidence="5">
    <location>
        <begin position="191"/>
        <end position="210"/>
    </location>
</feature>
<dbReference type="AlphaFoldDB" id="A0A369MNU8"/>
<feature type="transmembrane region" description="Helical" evidence="5">
    <location>
        <begin position="39"/>
        <end position="58"/>
    </location>
</feature>
<evidence type="ECO:0000256" key="2">
    <source>
        <dbReference type="ARBA" id="ARBA00023125"/>
    </source>
</evidence>
<name>A0A369MNU8_EGGLN</name>
<dbReference type="PROSITE" id="PS00622">
    <property type="entry name" value="HTH_LUXR_1"/>
    <property type="match status" value="1"/>
</dbReference>
<feature type="transmembrane region" description="Helical" evidence="5">
    <location>
        <begin position="279"/>
        <end position="300"/>
    </location>
</feature>
<dbReference type="InterPro" id="IPR000792">
    <property type="entry name" value="Tscrpt_reg_LuxR_C"/>
</dbReference>
<feature type="chain" id="PRO_5017019087" evidence="6">
    <location>
        <begin position="30"/>
        <end position="600"/>
    </location>
</feature>
<dbReference type="GO" id="GO:0003677">
    <property type="term" value="F:DNA binding"/>
    <property type="evidence" value="ECO:0007669"/>
    <property type="project" value="UniProtKB-KW"/>
</dbReference>
<feature type="transmembrane region" description="Helical" evidence="5">
    <location>
        <begin position="152"/>
        <end position="171"/>
    </location>
</feature>
<feature type="domain" description="HTH luxR-type" evidence="7">
    <location>
        <begin position="536"/>
        <end position="600"/>
    </location>
</feature>
<feature type="transmembrane region" description="Helical" evidence="5">
    <location>
        <begin position="222"/>
        <end position="245"/>
    </location>
</feature>
<accession>A0A369MNU8</accession>
<sequence>MATRAACYAGYAFLLLANILSYHATTAFASVPSFDDGTYMPVLGATHAAAFVAVALRYRNVAHEPLGSKAAGFAAVALCIGFALVPGSCSAGVQPGFVAGTVLIGVGQAVLSLLWLSALPMFSYRTSYLFLLGSHAAATALCAIVLQYPQEWYIPITLASLLAACACATRLRVARPIERTFSSQIADVAPLVGKGVLAVGLFALLSGFVTSLSGQPDIDPDLMQYLVLGISACVLVIMSVPALLFRQPFKLEGSYRVALPLSALGLLVLPGLTEAVPPAIAGTLATTGYMMCGIVLACTIAEVGKAARIPVMPLYAASDTVSLLCLLAGTEAGALTRVYLPGTNAGFALIGLGTLYLVMLGASWLLGRERIPRRSDPQPSPPPEQDARPSGGAASEPADATRLASAPIQIVAAPEPDLVAAAYGLSDLETTVFKQLLEGRTIARIAQDLYLSPSAVKYHTQKIYRAFDVHTRAELAAFMRQPRLADVAPAHSTDALSPENRAFAPETEAFGRQCAVGDDQPASAPLAVTRANPCERLALQHGLTDRERQTLELLALGETVAAIARALDVSENTVKTYTKRVYRKLDVHSKQDIIDLCREG</sequence>
<keyword evidence="3" id="KW-0804">Transcription</keyword>
<evidence type="ECO:0000256" key="6">
    <source>
        <dbReference type="SAM" id="SignalP"/>
    </source>
</evidence>
<evidence type="ECO:0000256" key="5">
    <source>
        <dbReference type="SAM" id="Phobius"/>
    </source>
</evidence>
<dbReference type="InterPro" id="IPR016032">
    <property type="entry name" value="Sig_transdc_resp-reg_C-effctor"/>
</dbReference>
<feature type="transmembrane region" description="Helical" evidence="5">
    <location>
        <begin position="257"/>
        <end position="273"/>
    </location>
</feature>
<dbReference type="GO" id="GO:0006355">
    <property type="term" value="P:regulation of DNA-templated transcription"/>
    <property type="evidence" value="ECO:0007669"/>
    <property type="project" value="InterPro"/>
</dbReference>
<dbReference type="RefSeq" id="WP_009305759.1">
    <property type="nucleotide sequence ID" value="NZ_AP025575.1"/>
</dbReference>
<comment type="caution">
    <text evidence="8">The sequence shown here is derived from an EMBL/GenBank/DDBJ whole genome shotgun (WGS) entry which is preliminary data.</text>
</comment>
<dbReference type="InterPro" id="IPR036388">
    <property type="entry name" value="WH-like_DNA-bd_sf"/>
</dbReference>
<protein>
    <submittedName>
        <fullName evidence="8">Helix-turn-helix transcriptional regulator</fullName>
    </submittedName>
</protein>
<keyword evidence="1" id="KW-0805">Transcription regulation</keyword>
<dbReference type="PANTHER" id="PTHR44688">
    <property type="entry name" value="DNA-BINDING TRANSCRIPTIONAL ACTIVATOR DEVR_DOSR"/>
    <property type="match status" value="1"/>
</dbReference>
<keyword evidence="6" id="KW-0732">Signal</keyword>
<evidence type="ECO:0000256" key="4">
    <source>
        <dbReference type="SAM" id="MobiDB-lite"/>
    </source>
</evidence>
<keyword evidence="5" id="KW-0472">Membrane</keyword>
<evidence type="ECO:0000256" key="1">
    <source>
        <dbReference type="ARBA" id="ARBA00023015"/>
    </source>
</evidence>
<dbReference type="PROSITE" id="PS50043">
    <property type="entry name" value="HTH_LUXR_2"/>
    <property type="match status" value="1"/>
</dbReference>
<dbReference type="Proteomes" id="UP000253752">
    <property type="component" value="Unassembled WGS sequence"/>
</dbReference>
<keyword evidence="5" id="KW-0812">Transmembrane</keyword>
<feature type="transmembrane region" description="Helical" evidence="5">
    <location>
        <begin position="93"/>
        <end position="116"/>
    </location>
</feature>
<evidence type="ECO:0000256" key="3">
    <source>
        <dbReference type="ARBA" id="ARBA00023163"/>
    </source>
</evidence>
<keyword evidence="2" id="KW-0238">DNA-binding</keyword>
<evidence type="ECO:0000259" key="7">
    <source>
        <dbReference type="PROSITE" id="PS50043"/>
    </source>
</evidence>
<feature type="transmembrane region" description="Helical" evidence="5">
    <location>
        <begin position="70"/>
        <end position="87"/>
    </location>
</feature>
<reference evidence="8 9" key="1">
    <citation type="journal article" date="2018" name="Elife">
        <title>Discovery and characterization of a prevalent human gut bacterial enzyme sufficient for the inactivation of a family of plant toxins.</title>
        <authorList>
            <person name="Koppel N."/>
            <person name="Bisanz J.E."/>
            <person name="Pandelia M.E."/>
            <person name="Turnbaugh P.J."/>
            <person name="Balskus E.P."/>
        </authorList>
    </citation>
    <scope>NUCLEOTIDE SEQUENCE [LARGE SCALE GENOMIC DNA]</scope>
    <source>
        <strain evidence="8 9">MR1 #12</strain>
    </source>
</reference>
<gene>
    <name evidence="8" type="ORF">C1872_12410</name>
</gene>
<dbReference type="Pfam" id="PF00196">
    <property type="entry name" value="GerE"/>
    <property type="match status" value="2"/>
</dbReference>
<evidence type="ECO:0000313" key="8">
    <source>
        <dbReference type="EMBL" id="RDB76722.1"/>
    </source>
</evidence>
<proteinExistence type="predicted"/>
<feature type="transmembrane region" description="Helical" evidence="5">
    <location>
        <begin position="321"/>
        <end position="340"/>
    </location>
</feature>